<evidence type="ECO:0000256" key="2">
    <source>
        <dbReference type="SAM" id="SignalP"/>
    </source>
</evidence>
<name>A0ABV7D4B1_9PROT</name>
<evidence type="ECO:0000259" key="3">
    <source>
        <dbReference type="PROSITE" id="PS51208"/>
    </source>
</evidence>
<dbReference type="InterPro" id="IPR036709">
    <property type="entry name" value="Autotransporte_beta_dom_sf"/>
</dbReference>
<dbReference type="EMBL" id="JBHRSL010000004">
    <property type="protein sequence ID" value="MFC3051727.1"/>
    <property type="molecule type" value="Genomic_DNA"/>
</dbReference>
<feature type="signal peptide" evidence="2">
    <location>
        <begin position="1"/>
        <end position="36"/>
    </location>
</feature>
<dbReference type="InterPro" id="IPR051058">
    <property type="entry name" value="GDSL_Est/Lipase"/>
</dbReference>
<dbReference type="InterPro" id="IPR036514">
    <property type="entry name" value="SGNH_hydro_sf"/>
</dbReference>
<organism evidence="4 5">
    <name type="scientific">Kordiimonas pumila</name>
    <dbReference type="NCBI Taxonomy" id="2161677"/>
    <lineage>
        <taxon>Bacteria</taxon>
        <taxon>Pseudomonadati</taxon>
        <taxon>Pseudomonadota</taxon>
        <taxon>Alphaproteobacteria</taxon>
        <taxon>Kordiimonadales</taxon>
        <taxon>Kordiimonadaceae</taxon>
        <taxon>Kordiimonas</taxon>
    </lineage>
</organism>
<dbReference type="SUPFAM" id="SSF103515">
    <property type="entry name" value="Autotransporter"/>
    <property type="match status" value="1"/>
</dbReference>
<evidence type="ECO:0000313" key="5">
    <source>
        <dbReference type="Proteomes" id="UP001595444"/>
    </source>
</evidence>
<sequence>MKRRYFQRTLSLTQNTRNTLLACCSALTLITGQAAADAGDGNWYFFGDSNLGQGNFSAIVGSRGEDFYPNSSNNGFERDSNGLIWAEMMGRDVDIILDPDLNTNNINFAISGAHMTRGGDLVPYGVETGVLVQTEAFRDLVSAGSITPNTNDVAFMIAGANDFLDRMEAGEDAESIATDVIGATLENIETLSATGIKTVIISELQPLQYAPIFTGDTETQAALGDMVSAVNDAMTSAIAESGLTGDINVVTLKYADLMAYLTENASTLGFDNTDTACLNSDTGAICAADKAGQNRHLFLDGLHMTEKGHSYVARWWSATLAGANGSAARMTSRMPDAVQFSAEMAQTKLNRHIGKTSAGKLNLFADVLYATPEMKGLGTNPSMDLTMKGGLVGLETALSDRLYVGGSISFMDTEAELSGESSFKASTKALHAWASYGVPKLNFTLTGQYGDARVKDINRDTGLPNYIAGGKTKGEFWNIGAGLATNYQIGAFNIRLDGTYYYGKVDLNGYSETGVPGLGLTYGGQNKTSQWIESNTLIEAPSFRIGNSVEVQPFAGTAWRYRTKGDSHDLTAQLSGNTAAPATIKTVATAKDRYSAEAGVKMMFSDKVAVTTRYSRLWATDLKKGDTFHVGLNVTF</sequence>
<reference evidence="5" key="1">
    <citation type="journal article" date="2019" name="Int. J. Syst. Evol. Microbiol.">
        <title>The Global Catalogue of Microorganisms (GCM) 10K type strain sequencing project: providing services to taxonomists for standard genome sequencing and annotation.</title>
        <authorList>
            <consortium name="The Broad Institute Genomics Platform"/>
            <consortium name="The Broad Institute Genome Sequencing Center for Infectious Disease"/>
            <person name="Wu L."/>
            <person name="Ma J."/>
        </authorList>
    </citation>
    <scope>NUCLEOTIDE SEQUENCE [LARGE SCALE GENOMIC DNA]</scope>
    <source>
        <strain evidence="5">KCTC 62164</strain>
    </source>
</reference>
<keyword evidence="2" id="KW-0732">Signal</keyword>
<evidence type="ECO:0000313" key="4">
    <source>
        <dbReference type="EMBL" id="MFC3051727.1"/>
    </source>
</evidence>
<dbReference type="InterPro" id="IPR005546">
    <property type="entry name" value="Autotransporte_beta"/>
</dbReference>
<gene>
    <name evidence="4" type="ORF">ACFOKA_07415</name>
</gene>
<dbReference type="RefSeq" id="WP_194215198.1">
    <property type="nucleotide sequence ID" value="NZ_CP061205.1"/>
</dbReference>
<dbReference type="Pfam" id="PF03797">
    <property type="entry name" value="Autotransporter"/>
    <property type="match status" value="1"/>
</dbReference>
<evidence type="ECO:0000256" key="1">
    <source>
        <dbReference type="ARBA" id="ARBA00022801"/>
    </source>
</evidence>
<dbReference type="Pfam" id="PF00657">
    <property type="entry name" value="Lipase_GDSL"/>
    <property type="match status" value="1"/>
</dbReference>
<dbReference type="Proteomes" id="UP001595444">
    <property type="component" value="Unassembled WGS sequence"/>
</dbReference>
<dbReference type="PANTHER" id="PTHR45648:SF22">
    <property type="entry name" value="GDSL LIPASE_ACYLHYDROLASE FAMILY PROTEIN (AFU_ORTHOLOGUE AFUA_4G14700)"/>
    <property type="match status" value="1"/>
</dbReference>
<protein>
    <submittedName>
        <fullName evidence="4">Autotransporter domain-containing protein</fullName>
    </submittedName>
</protein>
<dbReference type="SUPFAM" id="SSF52266">
    <property type="entry name" value="SGNH hydrolase"/>
    <property type="match status" value="1"/>
</dbReference>
<dbReference type="PANTHER" id="PTHR45648">
    <property type="entry name" value="GDSL LIPASE/ACYLHYDROLASE FAMILY PROTEIN (AFU_ORTHOLOGUE AFUA_4G14700)"/>
    <property type="match status" value="1"/>
</dbReference>
<feature type="chain" id="PRO_5045179961" evidence="2">
    <location>
        <begin position="37"/>
        <end position="636"/>
    </location>
</feature>
<dbReference type="Gene3D" id="2.40.128.130">
    <property type="entry name" value="Autotransporter beta-domain"/>
    <property type="match status" value="1"/>
</dbReference>
<dbReference type="Gene3D" id="3.40.50.1110">
    <property type="entry name" value="SGNH hydrolase"/>
    <property type="match status" value="1"/>
</dbReference>
<comment type="caution">
    <text evidence="4">The sequence shown here is derived from an EMBL/GenBank/DDBJ whole genome shotgun (WGS) entry which is preliminary data.</text>
</comment>
<feature type="domain" description="Autotransporter" evidence="3">
    <location>
        <begin position="356"/>
        <end position="636"/>
    </location>
</feature>
<keyword evidence="5" id="KW-1185">Reference proteome</keyword>
<keyword evidence="1" id="KW-0378">Hydrolase</keyword>
<dbReference type="PROSITE" id="PS51208">
    <property type="entry name" value="AUTOTRANSPORTER"/>
    <property type="match status" value="1"/>
</dbReference>
<proteinExistence type="predicted"/>
<accession>A0ABV7D4B1</accession>
<dbReference type="InterPro" id="IPR001087">
    <property type="entry name" value="GDSL"/>
</dbReference>